<accession>A0ABD3N9L7</accession>
<evidence type="ECO:0000313" key="3">
    <source>
        <dbReference type="Proteomes" id="UP001530400"/>
    </source>
</evidence>
<sequence length="107" mass="12430">MSITRSFPHRQEKICGLNSSTELKQLDDLFNKFLKESQEFADGIADTREDKDEGTRTTRDESDTSSLCTERRLRRIKRKLFLKAVNSPQESRVHAKMNLAKNRNGKE</sequence>
<name>A0ABD3N9L7_9STRA</name>
<comment type="caution">
    <text evidence="2">The sequence shown here is derived from an EMBL/GenBank/DDBJ whole genome shotgun (WGS) entry which is preliminary data.</text>
</comment>
<gene>
    <name evidence="2" type="ORF">ACHAWO_004115</name>
</gene>
<evidence type="ECO:0000256" key="1">
    <source>
        <dbReference type="SAM" id="MobiDB-lite"/>
    </source>
</evidence>
<protein>
    <submittedName>
        <fullName evidence="2">Uncharacterized protein</fullName>
    </submittedName>
</protein>
<keyword evidence="3" id="KW-1185">Reference proteome</keyword>
<reference evidence="2 3" key="1">
    <citation type="submission" date="2024-10" db="EMBL/GenBank/DDBJ databases">
        <title>Updated reference genomes for cyclostephanoid diatoms.</title>
        <authorList>
            <person name="Roberts W.R."/>
            <person name="Alverson A.J."/>
        </authorList>
    </citation>
    <scope>NUCLEOTIDE SEQUENCE [LARGE SCALE GENOMIC DNA]</scope>
    <source>
        <strain evidence="2 3">AJA010-31</strain>
    </source>
</reference>
<dbReference type="AlphaFoldDB" id="A0ABD3N9L7"/>
<dbReference type="EMBL" id="JALLPJ020001261">
    <property type="protein sequence ID" value="KAL3772753.1"/>
    <property type="molecule type" value="Genomic_DNA"/>
</dbReference>
<dbReference type="Proteomes" id="UP001530400">
    <property type="component" value="Unassembled WGS sequence"/>
</dbReference>
<proteinExistence type="predicted"/>
<feature type="region of interest" description="Disordered" evidence="1">
    <location>
        <begin position="44"/>
        <end position="67"/>
    </location>
</feature>
<evidence type="ECO:0000313" key="2">
    <source>
        <dbReference type="EMBL" id="KAL3772753.1"/>
    </source>
</evidence>
<feature type="compositionally biased region" description="Basic and acidic residues" evidence="1">
    <location>
        <begin position="45"/>
        <end position="62"/>
    </location>
</feature>
<organism evidence="2 3">
    <name type="scientific">Cyclotella atomus</name>
    <dbReference type="NCBI Taxonomy" id="382360"/>
    <lineage>
        <taxon>Eukaryota</taxon>
        <taxon>Sar</taxon>
        <taxon>Stramenopiles</taxon>
        <taxon>Ochrophyta</taxon>
        <taxon>Bacillariophyta</taxon>
        <taxon>Coscinodiscophyceae</taxon>
        <taxon>Thalassiosirophycidae</taxon>
        <taxon>Stephanodiscales</taxon>
        <taxon>Stephanodiscaceae</taxon>
        <taxon>Cyclotella</taxon>
    </lineage>
</organism>